<dbReference type="InterPro" id="IPR012340">
    <property type="entry name" value="NA-bd_OB-fold"/>
</dbReference>
<dbReference type="Proteomes" id="UP000178880">
    <property type="component" value="Unassembled WGS sequence"/>
</dbReference>
<keyword evidence="1 2" id="KW-0238">DNA-binding</keyword>
<dbReference type="Pfam" id="PF00436">
    <property type="entry name" value="SSB"/>
    <property type="match status" value="1"/>
</dbReference>
<dbReference type="CDD" id="cd04496">
    <property type="entry name" value="SSB_OBF"/>
    <property type="match status" value="1"/>
</dbReference>
<evidence type="ECO:0000256" key="2">
    <source>
        <dbReference type="HAMAP-Rule" id="MF_00984"/>
    </source>
</evidence>
<dbReference type="PIRSF" id="PIRSF002070">
    <property type="entry name" value="SSB"/>
    <property type="match status" value="1"/>
</dbReference>
<reference evidence="5 6" key="1">
    <citation type="journal article" date="2016" name="Nat. Commun.">
        <title>Thousands of microbial genomes shed light on interconnected biogeochemical processes in an aquifer system.</title>
        <authorList>
            <person name="Anantharaman K."/>
            <person name="Brown C.T."/>
            <person name="Hug L.A."/>
            <person name="Sharon I."/>
            <person name="Castelle C.J."/>
            <person name="Probst A.J."/>
            <person name="Thomas B.C."/>
            <person name="Singh A."/>
            <person name="Wilkins M.J."/>
            <person name="Karaoz U."/>
            <person name="Brodie E.L."/>
            <person name="Williams K.H."/>
            <person name="Hubbard S.S."/>
            <person name="Banfield J.F."/>
        </authorList>
    </citation>
    <scope>NUCLEOTIDE SEQUENCE [LARGE SCALE GENOMIC DNA]</scope>
</reference>
<feature type="region of interest" description="Disordered" evidence="4">
    <location>
        <begin position="105"/>
        <end position="160"/>
    </location>
</feature>
<dbReference type="GO" id="GO:0009295">
    <property type="term" value="C:nucleoid"/>
    <property type="evidence" value="ECO:0007669"/>
    <property type="project" value="TreeGrafter"/>
</dbReference>
<organism evidence="5 6">
    <name type="scientific">Candidatus Liptonbacteria bacterium RIFCSPLOWO2_01_FULL_52_25</name>
    <dbReference type="NCBI Taxonomy" id="1798650"/>
    <lineage>
        <taxon>Bacteria</taxon>
        <taxon>Candidatus Liptoniibacteriota</taxon>
    </lineage>
</organism>
<evidence type="ECO:0000256" key="1">
    <source>
        <dbReference type="ARBA" id="ARBA00023125"/>
    </source>
</evidence>
<sequence length="160" mass="17362">MNLNKVLIVGRVTADPQLRTTPGGQSVSGFSIATNRVWTDKSGAKQEDTEFHNVVVWGRQAEIATQFLTKGAMVLVEGRLQTRSWTDKTGGQRKTTEIICERLQLGPRAQGVGPRTAGQGGSASQESRVKSQEQPKGAAEEIPSINIDESEEVKAEDLPF</sequence>
<dbReference type="STRING" id="1798650.A2945_03820"/>
<gene>
    <name evidence="5" type="ORF">A2945_03820</name>
</gene>
<dbReference type="InterPro" id="IPR011344">
    <property type="entry name" value="ssDNA-bd"/>
</dbReference>
<dbReference type="Gene3D" id="2.40.50.140">
    <property type="entry name" value="Nucleic acid-binding proteins"/>
    <property type="match status" value="1"/>
</dbReference>
<evidence type="ECO:0000313" key="5">
    <source>
        <dbReference type="EMBL" id="OGZ00442.1"/>
    </source>
</evidence>
<dbReference type="HAMAP" id="MF_00984">
    <property type="entry name" value="SSB"/>
    <property type="match status" value="1"/>
</dbReference>
<dbReference type="EMBL" id="MHLA01000001">
    <property type="protein sequence ID" value="OGZ00442.1"/>
    <property type="molecule type" value="Genomic_DNA"/>
</dbReference>
<comment type="caution">
    <text evidence="2">Lacks conserved residue(s) required for the propagation of feature annotation.</text>
</comment>
<dbReference type="GO" id="GO:0003697">
    <property type="term" value="F:single-stranded DNA binding"/>
    <property type="evidence" value="ECO:0007669"/>
    <property type="project" value="UniProtKB-UniRule"/>
</dbReference>
<protein>
    <recommendedName>
        <fullName evidence="2 3">Single-stranded DNA-binding protein</fullName>
        <shortName evidence="2">SSB</shortName>
    </recommendedName>
</protein>
<evidence type="ECO:0000256" key="3">
    <source>
        <dbReference type="PIRNR" id="PIRNR002070"/>
    </source>
</evidence>
<proteinExistence type="inferred from homology"/>
<dbReference type="PANTHER" id="PTHR10302">
    <property type="entry name" value="SINGLE-STRANDED DNA-BINDING PROTEIN"/>
    <property type="match status" value="1"/>
</dbReference>
<dbReference type="PROSITE" id="PS50935">
    <property type="entry name" value="SSB"/>
    <property type="match status" value="1"/>
</dbReference>
<evidence type="ECO:0000256" key="4">
    <source>
        <dbReference type="SAM" id="MobiDB-lite"/>
    </source>
</evidence>
<name>A0A1G2CGV4_9BACT</name>
<comment type="subunit">
    <text evidence="2">Homotetramer.</text>
</comment>
<dbReference type="InterPro" id="IPR000424">
    <property type="entry name" value="Primosome_PriB/ssb"/>
</dbReference>
<dbReference type="SUPFAM" id="SSF50249">
    <property type="entry name" value="Nucleic acid-binding proteins"/>
    <property type="match status" value="1"/>
</dbReference>
<accession>A0A1G2CGV4</accession>
<dbReference type="GO" id="GO:0006260">
    <property type="term" value="P:DNA replication"/>
    <property type="evidence" value="ECO:0007669"/>
    <property type="project" value="InterPro"/>
</dbReference>
<dbReference type="PANTHER" id="PTHR10302:SF27">
    <property type="entry name" value="SINGLE-STRANDED DNA-BINDING PROTEIN"/>
    <property type="match status" value="1"/>
</dbReference>
<comment type="caution">
    <text evidence="5">The sequence shown here is derived from an EMBL/GenBank/DDBJ whole genome shotgun (WGS) entry which is preliminary data.</text>
</comment>
<evidence type="ECO:0000313" key="6">
    <source>
        <dbReference type="Proteomes" id="UP000178880"/>
    </source>
</evidence>
<dbReference type="AlphaFoldDB" id="A0A1G2CGV4"/>
<dbReference type="NCBIfam" id="TIGR00621">
    <property type="entry name" value="ssb"/>
    <property type="match status" value="1"/>
</dbReference>